<dbReference type="InterPro" id="IPR035289">
    <property type="entry name" value="DUF5366"/>
</dbReference>
<proteinExistence type="predicted"/>
<dbReference type="EMBL" id="JACSQN010000012">
    <property type="protein sequence ID" value="MBD7985615.1"/>
    <property type="molecule type" value="Genomic_DNA"/>
</dbReference>
<evidence type="ECO:0000256" key="1">
    <source>
        <dbReference type="SAM" id="Phobius"/>
    </source>
</evidence>
<name>A0ABR8UC70_9BACL</name>
<keyword evidence="1" id="KW-1133">Transmembrane helix</keyword>
<keyword evidence="3" id="KW-1185">Reference proteome</keyword>
<feature type="transmembrane region" description="Helical" evidence="1">
    <location>
        <begin position="6"/>
        <end position="34"/>
    </location>
</feature>
<dbReference type="Proteomes" id="UP000626786">
    <property type="component" value="Unassembled WGS sequence"/>
</dbReference>
<keyword evidence="1" id="KW-0812">Transmembrane</keyword>
<reference evidence="2 3" key="1">
    <citation type="submission" date="2020-08" db="EMBL/GenBank/DDBJ databases">
        <title>A Genomic Blueprint of the Chicken Gut Microbiome.</title>
        <authorList>
            <person name="Gilroy R."/>
            <person name="Ravi A."/>
            <person name="Getino M."/>
            <person name="Pursley I."/>
            <person name="Horton D.L."/>
            <person name="Alikhan N.-F."/>
            <person name="Baker D."/>
            <person name="Gharbi K."/>
            <person name="Hall N."/>
            <person name="Watson M."/>
            <person name="Adriaenssens E.M."/>
            <person name="Foster-Nyarko E."/>
            <person name="Jarju S."/>
            <person name="Secka A."/>
            <person name="Antonio M."/>
            <person name="Oren A."/>
            <person name="Chaudhuri R."/>
            <person name="La Ragione R.M."/>
            <person name="Hildebrand F."/>
            <person name="Pallen M.J."/>
        </authorList>
    </citation>
    <scope>NUCLEOTIDE SEQUENCE [LARGE SCALE GENOMIC DNA]</scope>
    <source>
        <strain evidence="2 3">Sa2YVA2</strain>
    </source>
</reference>
<feature type="transmembrane region" description="Helical" evidence="1">
    <location>
        <begin position="103"/>
        <end position="136"/>
    </location>
</feature>
<dbReference type="RefSeq" id="WP_191695433.1">
    <property type="nucleotide sequence ID" value="NZ_JACSQN010000012.1"/>
</dbReference>
<evidence type="ECO:0000313" key="3">
    <source>
        <dbReference type="Proteomes" id="UP000626786"/>
    </source>
</evidence>
<feature type="transmembrane region" description="Helical" evidence="1">
    <location>
        <begin position="54"/>
        <end position="75"/>
    </location>
</feature>
<evidence type="ECO:0000313" key="2">
    <source>
        <dbReference type="EMBL" id="MBD7985615.1"/>
    </source>
</evidence>
<sequence length="186" mass="20997">MRNPYLFGYLPFLTISLFSLTFGVYLVGTSTVFFSKIGLYTGMREFMTDTQLRLFLLIIYSLAFFMVFSAMKLIAETIHETAMLFFSKDAVGESYNEAKSGNLIYFFGALASVAGIQSFNILIGIFLLTTFIYFVYSVFRLSKYLTVASTVGLLVFEILVWGVMLSVFIYIILKLYNGILASLPVT</sequence>
<accession>A0ABR8UC70</accession>
<protein>
    <submittedName>
        <fullName evidence="2">DUF5366 family protein</fullName>
    </submittedName>
</protein>
<keyword evidence="1" id="KW-0472">Membrane</keyword>
<gene>
    <name evidence="2" type="ORF">H9649_13550</name>
</gene>
<feature type="transmembrane region" description="Helical" evidence="1">
    <location>
        <begin position="148"/>
        <end position="173"/>
    </location>
</feature>
<comment type="caution">
    <text evidence="2">The sequence shown here is derived from an EMBL/GenBank/DDBJ whole genome shotgun (WGS) entry which is preliminary data.</text>
</comment>
<organism evidence="2 3">
    <name type="scientific">Sporosarcina quadrami</name>
    <dbReference type="NCBI Taxonomy" id="2762234"/>
    <lineage>
        <taxon>Bacteria</taxon>
        <taxon>Bacillati</taxon>
        <taxon>Bacillota</taxon>
        <taxon>Bacilli</taxon>
        <taxon>Bacillales</taxon>
        <taxon>Caryophanaceae</taxon>
        <taxon>Sporosarcina</taxon>
    </lineage>
</organism>
<dbReference type="Pfam" id="PF17328">
    <property type="entry name" value="DUF5366"/>
    <property type="match status" value="1"/>
</dbReference>